<evidence type="ECO:0000313" key="1">
    <source>
        <dbReference type="EMBL" id="KEA61384.1"/>
    </source>
</evidence>
<gene>
    <name evidence="1" type="ORF">DT99_00945</name>
</gene>
<dbReference type="Gene3D" id="3.30.429.10">
    <property type="entry name" value="Macrophage Migration Inhibitory Factor"/>
    <property type="match status" value="1"/>
</dbReference>
<proteinExistence type="predicted"/>
<organism evidence="1">
    <name type="scientific">Burkholderia cenocepacia</name>
    <dbReference type="NCBI Taxonomy" id="95486"/>
    <lineage>
        <taxon>Bacteria</taxon>
        <taxon>Pseudomonadati</taxon>
        <taxon>Pseudomonadota</taxon>
        <taxon>Betaproteobacteria</taxon>
        <taxon>Burkholderiales</taxon>
        <taxon>Burkholderiaceae</taxon>
        <taxon>Burkholderia</taxon>
        <taxon>Burkholderia cepacia complex</taxon>
    </lineage>
</organism>
<dbReference type="PANTHER" id="PTHR38460:SF1">
    <property type="entry name" value="TAUTOMERASE YOLI-RELATED"/>
    <property type="match status" value="1"/>
</dbReference>
<protein>
    <submittedName>
        <fullName evidence="1">4-oxalocrotonate tautomerase</fullName>
    </submittedName>
</protein>
<dbReference type="OrthoDB" id="9804765at2"/>
<name>A0A071MKL8_9BURK</name>
<dbReference type="Pfam" id="PF14552">
    <property type="entry name" value="Tautomerase_2"/>
    <property type="match status" value="1"/>
</dbReference>
<sequence>MPFTRIAVREGKPAAYRAALVDGVHRALMQTFNVPEDDIFMVVTEHAAENFVYGRHYLDIERSDDLVMIQITANNTRTLEQKRALYRTIAENLSQQPGVRQQDVFISLVEVLKEDWSFGNGLAQYAV</sequence>
<dbReference type="InterPro" id="IPR037479">
    <property type="entry name" value="Tauto_MSAD"/>
</dbReference>
<comment type="caution">
    <text evidence="1">The sequence shown here is derived from an EMBL/GenBank/DDBJ whole genome shotgun (WGS) entry which is preliminary data.</text>
</comment>
<dbReference type="AlphaFoldDB" id="A0A071MKL8"/>
<reference evidence="1" key="1">
    <citation type="submission" date="2014-04" db="EMBL/GenBank/DDBJ databases">
        <title>In planta biocontrol of soil-borne Fusarium wilt of banana through a plant endophytic bacterium, Burkholderia cenocepacia 869T2.</title>
        <authorList>
            <person name="Ho Y.-N."/>
            <person name="Chiang H.-M."/>
            <person name="Chao C.-P."/>
            <person name="Su C.-C."/>
            <person name="Hsu H.-F."/>
            <person name="Guo C.-T."/>
            <person name="Hsieh J.-L."/>
            <person name="Huang C.-C."/>
        </authorList>
    </citation>
    <scope>NUCLEOTIDE SEQUENCE [LARGE SCALE GENOMIC DNA]</scope>
    <source>
        <strain evidence="1">869T2</strain>
    </source>
</reference>
<dbReference type="InterPro" id="IPR014347">
    <property type="entry name" value="Tautomerase/MIF_sf"/>
</dbReference>
<accession>A0A071MKL8</accession>
<dbReference type="EMBL" id="JJOA01000001">
    <property type="protein sequence ID" value="KEA61384.1"/>
    <property type="molecule type" value="Genomic_DNA"/>
</dbReference>
<dbReference type="PANTHER" id="PTHR38460">
    <property type="entry name" value="TAUTOMERASE YOLI-RELATED"/>
    <property type="match status" value="1"/>
</dbReference>
<dbReference type="SUPFAM" id="SSF55331">
    <property type="entry name" value="Tautomerase/MIF"/>
    <property type="match status" value="1"/>
</dbReference>